<evidence type="ECO:0000313" key="1">
    <source>
        <dbReference type="EMBL" id="OUR96491.1"/>
    </source>
</evidence>
<dbReference type="Proteomes" id="UP000196531">
    <property type="component" value="Unassembled WGS sequence"/>
</dbReference>
<gene>
    <name evidence="1" type="ORF">A9Q84_09075</name>
</gene>
<organism evidence="1 2">
    <name type="scientific">Halobacteriovorax marinus</name>
    <dbReference type="NCBI Taxonomy" id="97084"/>
    <lineage>
        <taxon>Bacteria</taxon>
        <taxon>Pseudomonadati</taxon>
        <taxon>Bdellovibrionota</taxon>
        <taxon>Bacteriovoracia</taxon>
        <taxon>Bacteriovoracales</taxon>
        <taxon>Halobacteriovoraceae</taxon>
        <taxon>Halobacteriovorax</taxon>
    </lineage>
</organism>
<comment type="caution">
    <text evidence="1">The sequence shown here is derived from an EMBL/GenBank/DDBJ whole genome shotgun (WGS) entry which is preliminary data.</text>
</comment>
<sequence length="98" mass="11426">MEKEIGGNAMNYKAENNRILHLIIRVPKEEAAFTYFQFEANEGLCFYSTLEESLKESYRDITVKAHIGLKDEVMHVIDTLQDKFNLEILLNEIKEDSK</sequence>
<name>A0A1Y5FAH5_9BACT</name>
<evidence type="ECO:0008006" key="3">
    <source>
        <dbReference type="Google" id="ProtNLM"/>
    </source>
</evidence>
<proteinExistence type="predicted"/>
<protein>
    <recommendedName>
        <fullName evidence="3">DUF4911 domain-containing protein</fullName>
    </recommendedName>
</protein>
<accession>A0A1Y5FAH5</accession>
<dbReference type="EMBL" id="MAAO01000006">
    <property type="protein sequence ID" value="OUR96491.1"/>
    <property type="molecule type" value="Genomic_DNA"/>
</dbReference>
<reference evidence="2" key="1">
    <citation type="journal article" date="2017" name="Proc. Natl. Acad. Sci. U.S.A.">
        <title>Simulation of Deepwater Horizon oil plume reveals substrate specialization within a complex community of hydrocarbon-degraders.</title>
        <authorList>
            <person name="Hu P."/>
            <person name="Dubinsky E.A."/>
            <person name="Probst A.J."/>
            <person name="Wang J."/>
            <person name="Sieber C.M.K."/>
            <person name="Tom L.M."/>
            <person name="Gardinali P."/>
            <person name="Banfield J.F."/>
            <person name="Atlas R.M."/>
            <person name="Andersen G.L."/>
        </authorList>
    </citation>
    <scope>NUCLEOTIDE SEQUENCE [LARGE SCALE GENOMIC DNA]</scope>
</reference>
<evidence type="ECO:0000313" key="2">
    <source>
        <dbReference type="Proteomes" id="UP000196531"/>
    </source>
</evidence>
<dbReference type="AlphaFoldDB" id="A0A1Y5FAH5"/>